<feature type="transmembrane region" description="Helical" evidence="2">
    <location>
        <begin position="846"/>
        <end position="865"/>
    </location>
</feature>
<proteinExistence type="predicted"/>
<feature type="transmembrane region" description="Helical" evidence="2">
    <location>
        <begin position="685"/>
        <end position="704"/>
    </location>
</feature>
<dbReference type="Gene3D" id="3.40.50.300">
    <property type="entry name" value="P-loop containing nucleotide triphosphate hydrolases"/>
    <property type="match status" value="1"/>
</dbReference>
<sequence length="1048" mass="116769">MGQSDPDPGGSASLYQYFLVLLSGLGLGRPTWAPWLFGALMVTVTLLSLAPILRGAAVVVRQIKGLWDRRRDPRRVRRRALFADHVESQLRRLDEREEWRDHRFARLEAEVETEGSRNVLLPRWLQHRRDGLRREKSLSSALQRSSERLIVLQGEPGSGKSVAMRNAARALAYRAMRRPRLDSRIPLYINLKHLRPADGRLDAETIRSFVLDQLNRANSRDVEQFLDDEFTAGMRDGTWLFLFDSFDEIPEVLTATELDATVGRYADALYDFLHGMNVSPGVIASREFKGPRRFGWPRFTVQRLTDRQKRELIHKADLAPDAEGQVYAALAGADPMVNRLSGNPMLLGLLCEHVRTTGVFPNSSHAIFETFVKSRLERDRERIDKRFSVDPDDLRQVAEEIAFRLTAEFGVGLSPSRAQVAELLDDTVISGRPIDPARLTSLLDALEYVKLAQAPEGGKPGDDVPFTFAHRRFQEYFATCVVIREPDRVPTEALLLDGRWRETAVALLQTQDGDAVDALIAAAGETLARSAETLVAPADPSAFQWPLNSLHLLDLLDTGLAGRPVDVPASIRASVTTLLDAAWASQRRHYQLWAVQATLLAEPSTAETILEESFASKSVLLRGAAYRYAGRLPVVSARLSRHLRMSLFDQAGQGRLLVDWPSVRAQLSRLYEPRPHIRAAQLLRWEPLVTGLLVVLTFVSGAIFQAAEPRLGWLAGGLAAVGIIAGFWAAEVFVNRAQSRAAPPGNWAASAFVNACVRLMALFTGLGLALYRESGLPEPAVGHAFWGVLFLLALSYAVIWPTAAVAAVAWGAPTRLLAWPFLPLIVVPAAVVAFVRLGWSRRFKGIAGTLAYLVALPLLLKAALWTETSHPRVAATIAVVGYALGGLVGSWVMVTYLRHDWRDRRRLLATPGHTVLDADAMRQVVRRLRSDRGLRLLASLVRRQRILCTDDAVLVLDETAVNAERRRWENEKLPFWPRHLIWWRTHWWSRLSTGDLSQQTLDELARLVAERTESSPTIGRPWPNPTTQRGAADDPRRAQDPEVASASG</sequence>
<gene>
    <name evidence="3" type="ORF">GA0070612_0026</name>
</gene>
<feature type="transmembrane region" description="Helical" evidence="2">
    <location>
        <begin position="12"/>
        <end position="28"/>
    </location>
</feature>
<dbReference type="InterPro" id="IPR027417">
    <property type="entry name" value="P-loop_NTPase"/>
</dbReference>
<evidence type="ECO:0000256" key="1">
    <source>
        <dbReference type="SAM" id="MobiDB-lite"/>
    </source>
</evidence>
<evidence type="ECO:0000313" key="4">
    <source>
        <dbReference type="Proteomes" id="UP000198224"/>
    </source>
</evidence>
<reference evidence="4" key="1">
    <citation type="submission" date="2016-06" db="EMBL/GenBank/DDBJ databases">
        <authorList>
            <person name="Varghese N."/>
            <person name="Submissions Spin"/>
        </authorList>
    </citation>
    <scope>NUCLEOTIDE SEQUENCE [LARGE SCALE GENOMIC DNA]</scope>
    <source>
        <strain evidence="4">DSM 45160</strain>
    </source>
</reference>
<feature type="transmembrane region" description="Helical" evidence="2">
    <location>
        <begin position="750"/>
        <end position="771"/>
    </location>
</feature>
<dbReference type="AlphaFoldDB" id="A0A1C4U2I3"/>
<dbReference type="RefSeq" id="WP_088986046.1">
    <property type="nucleotide sequence ID" value="NZ_LT607409.1"/>
</dbReference>
<evidence type="ECO:0008006" key="5">
    <source>
        <dbReference type="Google" id="ProtNLM"/>
    </source>
</evidence>
<dbReference type="SUPFAM" id="SSF52540">
    <property type="entry name" value="P-loop containing nucleoside triphosphate hydrolases"/>
    <property type="match status" value="1"/>
</dbReference>
<organism evidence="3 4">
    <name type="scientific">Micromonospora chokoriensis</name>
    <dbReference type="NCBI Taxonomy" id="356851"/>
    <lineage>
        <taxon>Bacteria</taxon>
        <taxon>Bacillati</taxon>
        <taxon>Actinomycetota</taxon>
        <taxon>Actinomycetes</taxon>
        <taxon>Micromonosporales</taxon>
        <taxon>Micromonosporaceae</taxon>
        <taxon>Micromonospora</taxon>
    </lineage>
</organism>
<keyword evidence="2" id="KW-0812">Transmembrane</keyword>
<evidence type="ECO:0000313" key="3">
    <source>
        <dbReference type="EMBL" id="SCE65890.1"/>
    </source>
</evidence>
<dbReference type="EMBL" id="LT607409">
    <property type="protein sequence ID" value="SCE65890.1"/>
    <property type="molecule type" value="Genomic_DNA"/>
</dbReference>
<feature type="transmembrane region" description="Helical" evidence="2">
    <location>
        <begin position="35"/>
        <end position="53"/>
    </location>
</feature>
<feature type="transmembrane region" description="Helical" evidence="2">
    <location>
        <begin position="711"/>
        <end position="730"/>
    </location>
</feature>
<name>A0A1C4U2I3_9ACTN</name>
<feature type="transmembrane region" description="Helical" evidence="2">
    <location>
        <begin position="816"/>
        <end position="839"/>
    </location>
</feature>
<evidence type="ECO:0000256" key="2">
    <source>
        <dbReference type="SAM" id="Phobius"/>
    </source>
</evidence>
<keyword evidence="2" id="KW-1133">Transmembrane helix</keyword>
<feature type="transmembrane region" description="Helical" evidence="2">
    <location>
        <begin position="877"/>
        <end position="897"/>
    </location>
</feature>
<keyword evidence="4" id="KW-1185">Reference proteome</keyword>
<feature type="region of interest" description="Disordered" evidence="1">
    <location>
        <begin position="1010"/>
        <end position="1048"/>
    </location>
</feature>
<feature type="transmembrane region" description="Helical" evidence="2">
    <location>
        <begin position="783"/>
        <end position="810"/>
    </location>
</feature>
<keyword evidence="2" id="KW-0472">Membrane</keyword>
<accession>A0A1C4U2I3</accession>
<protein>
    <recommendedName>
        <fullName evidence="5">NACHT domain-containing protein</fullName>
    </recommendedName>
</protein>
<dbReference type="Proteomes" id="UP000198224">
    <property type="component" value="Chromosome I"/>
</dbReference>
<feature type="compositionally biased region" description="Basic and acidic residues" evidence="1">
    <location>
        <begin position="1031"/>
        <end position="1040"/>
    </location>
</feature>